<reference evidence="1 2" key="1">
    <citation type="submission" date="2020-05" db="EMBL/GenBank/DDBJ databases">
        <title>Horizontal transmission and recombination maintain forever young bacterial symbiont genomes.</title>
        <authorList>
            <person name="Russell S.L."/>
            <person name="Pepper-Tunick E."/>
            <person name="Svedberg J."/>
            <person name="Byrne A."/>
            <person name="Ruelas Castillo J."/>
            <person name="Vollmers C."/>
            <person name="Beinart R.A."/>
            <person name="Corbett-Detig R."/>
        </authorList>
    </citation>
    <scope>NUCLEOTIDE SEQUENCE [LARGE SCALE GENOMIC DNA]</scope>
    <source>
        <strain evidence="1">Santa_Monica_outfall</strain>
    </source>
</reference>
<dbReference type="RefSeq" id="WP_174672597.1">
    <property type="nucleotide sequence ID" value="NZ_CP054491.1"/>
</dbReference>
<organism evidence="1 2">
    <name type="scientific">Candidatus Reidiella endopervernicosa</name>
    <dbReference type="NCBI Taxonomy" id="2738883"/>
    <lineage>
        <taxon>Bacteria</taxon>
        <taxon>Pseudomonadati</taxon>
        <taxon>Pseudomonadota</taxon>
        <taxon>Gammaproteobacteria</taxon>
        <taxon>Candidatus Reidiella</taxon>
    </lineage>
</organism>
<dbReference type="AlphaFoldDB" id="A0A6N0HS05"/>
<dbReference type="Proteomes" id="UP000509658">
    <property type="component" value="Chromosome"/>
</dbReference>
<name>A0A6N0HS05_9GAMM</name>
<dbReference type="KEGG" id="rev:HUE57_01775"/>
<dbReference type="EMBL" id="CP054491">
    <property type="protein sequence ID" value="QKQ25155.1"/>
    <property type="molecule type" value="Genomic_DNA"/>
</dbReference>
<accession>A0A6N0HS05</accession>
<sequence length="208" mass="23445">MNPNHKCNDCKLYEDRGHNYCRMCGSEFKPGTAKYVRLAEGYNTSEKYCGFCGGKKTSVLVAKNITRQINLTHFPFAMLTKRVRLFATLCSKILTMTHIPQKPDDLEQLIHEALEQLGWGAEAGQIAARIHRLNVGLPCEDEFSVVCGWLGCCDVIHKLDQKQTPEKSTINYQVPDLLAVFNVKGKEVPVLIEVKSKKTKLFLFGPII</sequence>
<proteinExistence type="predicted"/>
<protein>
    <submittedName>
        <fullName evidence="1">Uncharacterized protein</fullName>
    </submittedName>
</protein>
<evidence type="ECO:0000313" key="2">
    <source>
        <dbReference type="Proteomes" id="UP000509658"/>
    </source>
</evidence>
<evidence type="ECO:0000313" key="1">
    <source>
        <dbReference type="EMBL" id="QKQ25155.1"/>
    </source>
</evidence>
<gene>
    <name evidence="1" type="ORF">HUE57_01775</name>
</gene>
<keyword evidence="2" id="KW-1185">Reference proteome</keyword>